<name>I3T8Y6_LOTJA</name>
<evidence type="ECO:0000313" key="1">
    <source>
        <dbReference type="EMBL" id="AFK48978.1"/>
    </source>
</evidence>
<organism evidence="1">
    <name type="scientific">Lotus japonicus</name>
    <name type="common">Lotus corniculatus var. japonicus</name>
    <dbReference type="NCBI Taxonomy" id="34305"/>
    <lineage>
        <taxon>Eukaryota</taxon>
        <taxon>Viridiplantae</taxon>
        <taxon>Streptophyta</taxon>
        <taxon>Embryophyta</taxon>
        <taxon>Tracheophyta</taxon>
        <taxon>Spermatophyta</taxon>
        <taxon>Magnoliopsida</taxon>
        <taxon>eudicotyledons</taxon>
        <taxon>Gunneridae</taxon>
        <taxon>Pentapetalae</taxon>
        <taxon>rosids</taxon>
        <taxon>fabids</taxon>
        <taxon>Fabales</taxon>
        <taxon>Fabaceae</taxon>
        <taxon>Papilionoideae</taxon>
        <taxon>50 kb inversion clade</taxon>
        <taxon>NPAAA clade</taxon>
        <taxon>Hologalegina</taxon>
        <taxon>robinioid clade</taxon>
        <taxon>Loteae</taxon>
        <taxon>Lotus</taxon>
    </lineage>
</organism>
<sequence length="30" mass="3686">MATEFSMIQQQNEVLHRLRPTWTVMQLLQR</sequence>
<reference evidence="1" key="1">
    <citation type="submission" date="2012-05" db="EMBL/GenBank/DDBJ databases">
        <authorList>
            <person name="Krishnakumar V."/>
            <person name="Cheung F."/>
            <person name="Xiao Y."/>
            <person name="Chan A."/>
            <person name="Moskal W.A."/>
            <person name="Town C.D."/>
        </authorList>
    </citation>
    <scope>NUCLEOTIDE SEQUENCE</scope>
</reference>
<proteinExistence type="evidence at transcript level"/>
<dbReference type="EMBL" id="BT149184">
    <property type="protein sequence ID" value="AFK48978.1"/>
    <property type="molecule type" value="mRNA"/>
</dbReference>
<dbReference type="AlphaFoldDB" id="I3T8Y6"/>
<accession>I3T8Y6</accession>
<protein>
    <submittedName>
        <fullName evidence="1">Uncharacterized protein</fullName>
    </submittedName>
</protein>